<protein>
    <submittedName>
        <fullName evidence="2">Uncharacterized protein</fullName>
    </submittedName>
</protein>
<keyword evidence="3" id="KW-1185">Reference proteome</keyword>
<evidence type="ECO:0000256" key="1">
    <source>
        <dbReference type="SAM" id="MobiDB-lite"/>
    </source>
</evidence>
<organism evidence="2 3">
    <name type="scientific">Cymbomonas tetramitiformis</name>
    <dbReference type="NCBI Taxonomy" id="36881"/>
    <lineage>
        <taxon>Eukaryota</taxon>
        <taxon>Viridiplantae</taxon>
        <taxon>Chlorophyta</taxon>
        <taxon>Pyramimonadophyceae</taxon>
        <taxon>Pyramimonadales</taxon>
        <taxon>Pyramimonadaceae</taxon>
        <taxon>Cymbomonas</taxon>
    </lineage>
</organism>
<sequence>MELPETQDISMEAQQEAEDDLIEMARQQEEAQEEQRALQEMAQQQAAAQREAQLAREWRRASMEKIRIAVQETPEKYIKLVPHRVSARGPGVTAAAEPPTAAGAGEATPLAATRERSPEEQFPIPAVPGGAAGGTPWAGHAPKLPRRQMGLRISPWYNQRRLNEQHRRVSEQLATTREVIQEARDNMWERIAWQNDLHRTIEEIRASDEPYRGIPYTGRRPRSPTPEPDEVVMLPVGLGDSPPDLDDALSDDANVTSDCSYPCYSPTSPDAHDDEEDGAGAAEVAVEGTPTDANKFETGIHGPGQPDQSEDIEDGELTTNPAE</sequence>
<comment type="caution">
    <text evidence="2">The sequence shown here is derived from an EMBL/GenBank/DDBJ whole genome shotgun (WGS) entry which is preliminary data.</text>
</comment>
<evidence type="ECO:0000313" key="3">
    <source>
        <dbReference type="Proteomes" id="UP001190700"/>
    </source>
</evidence>
<evidence type="ECO:0000313" key="2">
    <source>
        <dbReference type="EMBL" id="KAK3279829.1"/>
    </source>
</evidence>
<feature type="region of interest" description="Disordered" evidence="1">
    <location>
        <begin position="88"/>
        <end position="107"/>
    </location>
</feature>
<accession>A0AAE0LCK2</accession>
<gene>
    <name evidence="2" type="ORF">CYMTET_12310</name>
</gene>
<dbReference type="AlphaFoldDB" id="A0AAE0LCK2"/>
<feature type="region of interest" description="Disordered" evidence="1">
    <location>
        <begin position="211"/>
        <end position="323"/>
    </location>
</feature>
<feature type="compositionally biased region" description="Low complexity" evidence="1">
    <location>
        <begin position="38"/>
        <end position="52"/>
    </location>
</feature>
<feature type="region of interest" description="Disordered" evidence="1">
    <location>
        <begin position="24"/>
        <end position="57"/>
    </location>
</feature>
<dbReference type="EMBL" id="LGRX02004653">
    <property type="protein sequence ID" value="KAK3279829.1"/>
    <property type="molecule type" value="Genomic_DNA"/>
</dbReference>
<feature type="compositionally biased region" description="Low complexity" evidence="1">
    <location>
        <begin position="279"/>
        <end position="288"/>
    </location>
</feature>
<dbReference type="Proteomes" id="UP001190700">
    <property type="component" value="Unassembled WGS sequence"/>
</dbReference>
<name>A0AAE0LCK2_9CHLO</name>
<feature type="compositionally biased region" description="Basic and acidic residues" evidence="1">
    <location>
        <begin position="26"/>
        <end position="37"/>
    </location>
</feature>
<proteinExistence type="predicted"/>
<feature type="compositionally biased region" description="Low complexity" evidence="1">
    <location>
        <begin position="89"/>
        <end position="107"/>
    </location>
</feature>
<reference evidence="2 3" key="1">
    <citation type="journal article" date="2015" name="Genome Biol. Evol.">
        <title>Comparative Genomics of a Bacterivorous Green Alga Reveals Evolutionary Causalities and Consequences of Phago-Mixotrophic Mode of Nutrition.</title>
        <authorList>
            <person name="Burns J.A."/>
            <person name="Paasch A."/>
            <person name="Narechania A."/>
            <person name="Kim E."/>
        </authorList>
    </citation>
    <scope>NUCLEOTIDE SEQUENCE [LARGE SCALE GENOMIC DNA]</scope>
    <source>
        <strain evidence="2 3">PLY_AMNH</strain>
    </source>
</reference>